<comment type="caution">
    <text evidence="1">The sequence shown here is derived from an EMBL/GenBank/DDBJ whole genome shotgun (WGS) entry which is preliminary data.</text>
</comment>
<gene>
    <name evidence="1" type="ORF">niasHT_004348</name>
</gene>
<proteinExistence type="predicted"/>
<accession>A0ABD2LT38</accession>
<dbReference type="AlphaFoldDB" id="A0ABD2LT38"/>
<dbReference type="EMBL" id="JBICBT010000280">
    <property type="protein sequence ID" value="KAL3118401.1"/>
    <property type="molecule type" value="Genomic_DNA"/>
</dbReference>
<dbReference type="Proteomes" id="UP001620626">
    <property type="component" value="Unassembled WGS sequence"/>
</dbReference>
<dbReference type="PANTHER" id="PTHR14593">
    <property type="entry name" value="WD REPEAT-CONTAINING PROTEIN 11"/>
    <property type="match status" value="1"/>
</dbReference>
<evidence type="ECO:0000313" key="1">
    <source>
        <dbReference type="EMBL" id="KAL3118401.1"/>
    </source>
</evidence>
<evidence type="ECO:0000313" key="2">
    <source>
        <dbReference type="Proteomes" id="UP001620626"/>
    </source>
</evidence>
<name>A0ABD2LT38_9BILA</name>
<sequence>MPPSTLTGSLHPSNRGAFAWSENGIVAFGCHSVLAFFDVRRLEVFQTVDLHSTAINLACFNGHWRQHCRLRCARGSAVRHVSNSNTPVSVYIASDGMFRFAFSDTDEKSRTNNTNLNTSPPFIESDIPLLLRSSYCQALLSLLSTDTPPAAVAGQNNNNYDTTTKSNQENAVPFGGDQDDQLAFGGGGATAARGGGGATAARGGDARLNAFRACTLSASFATEESRCLVKLTATNLVASNFVCEGIQLLSLIDQTFDACKYLISQGLWHDSLAYAKMSPQEPRELSVKNSRGSLVRQLDARWADHKLKKLDQIVKQKRLFAMFVEITERAMAHSGAAEVLIVGGCNERLQ</sequence>
<organism evidence="1 2">
    <name type="scientific">Heterodera trifolii</name>
    <dbReference type="NCBI Taxonomy" id="157864"/>
    <lineage>
        <taxon>Eukaryota</taxon>
        <taxon>Metazoa</taxon>
        <taxon>Ecdysozoa</taxon>
        <taxon>Nematoda</taxon>
        <taxon>Chromadorea</taxon>
        <taxon>Rhabditida</taxon>
        <taxon>Tylenchina</taxon>
        <taxon>Tylenchomorpha</taxon>
        <taxon>Tylenchoidea</taxon>
        <taxon>Heteroderidae</taxon>
        <taxon>Heteroderinae</taxon>
        <taxon>Heterodera</taxon>
    </lineage>
</organism>
<keyword evidence="2" id="KW-1185">Reference proteome</keyword>
<dbReference type="PANTHER" id="PTHR14593:SF5">
    <property type="entry name" value="WD REPEAT-CONTAINING PROTEIN 11"/>
    <property type="match status" value="1"/>
</dbReference>
<dbReference type="InterPro" id="IPR039694">
    <property type="entry name" value="WDR11"/>
</dbReference>
<protein>
    <submittedName>
        <fullName evidence="1">Uncharacterized protein</fullName>
    </submittedName>
</protein>
<reference evidence="1 2" key="1">
    <citation type="submission" date="2024-10" db="EMBL/GenBank/DDBJ databases">
        <authorList>
            <person name="Kim D."/>
        </authorList>
    </citation>
    <scope>NUCLEOTIDE SEQUENCE [LARGE SCALE GENOMIC DNA]</scope>
    <source>
        <strain evidence="1">BH-2024</strain>
    </source>
</reference>